<sequence>MDNNNSASDLVLEDENGKKVKFQVVTKFDIKEEEYIIAVPEECADEDTAIALKIVKDDNGEEVLVTVEDEDEFDRVLEVYESLFGNEA</sequence>
<comment type="caution">
    <text evidence="1">The sequence shown here is derived from an EMBL/GenBank/DDBJ whole genome shotgun (WGS) entry which is preliminary data.</text>
</comment>
<evidence type="ECO:0000313" key="2">
    <source>
        <dbReference type="Proteomes" id="UP000077407"/>
    </source>
</evidence>
<organism evidence="1 2">
    <name type="scientific">Clostridium ljungdahlii</name>
    <dbReference type="NCBI Taxonomy" id="1538"/>
    <lineage>
        <taxon>Bacteria</taxon>
        <taxon>Bacillati</taxon>
        <taxon>Bacillota</taxon>
        <taxon>Clostridia</taxon>
        <taxon>Eubacteriales</taxon>
        <taxon>Clostridiaceae</taxon>
        <taxon>Clostridium</taxon>
    </lineage>
</organism>
<evidence type="ECO:0000313" key="1">
    <source>
        <dbReference type="EMBL" id="OAA82682.1"/>
    </source>
</evidence>
<dbReference type="RefSeq" id="WP_063557246.1">
    <property type="nucleotide sequence ID" value="NZ_LITT01000065.1"/>
</dbReference>
<gene>
    <name evidence="1" type="ORF">WY13_04030</name>
</gene>
<dbReference type="Proteomes" id="UP000077407">
    <property type="component" value="Unassembled WGS sequence"/>
</dbReference>
<dbReference type="Pfam" id="PF06949">
    <property type="entry name" value="DUF1292"/>
    <property type="match status" value="1"/>
</dbReference>
<dbReference type="AlphaFoldDB" id="A0A162KHX2"/>
<dbReference type="InterPro" id="IPR009711">
    <property type="entry name" value="UPF0473"/>
</dbReference>
<name>A0A162KHX2_9CLOT</name>
<protein>
    <submittedName>
        <fullName evidence="1">Uncharacterized protein</fullName>
    </submittedName>
</protein>
<proteinExistence type="predicted"/>
<dbReference type="EMBL" id="LITT01000065">
    <property type="protein sequence ID" value="OAA82682.1"/>
    <property type="molecule type" value="Genomic_DNA"/>
</dbReference>
<dbReference type="OrthoDB" id="9811971at2"/>
<dbReference type="PATRIC" id="fig|1538.10.peg.4107"/>
<accession>A0A162KHX2</accession>
<reference evidence="1 2" key="1">
    <citation type="journal article" date="2015" name="Biotechnol. Bioeng.">
        <title>Genome sequence and phenotypic characterization of Caulobacter segnis.</title>
        <authorList>
            <person name="Patel S."/>
            <person name="Fletcher B."/>
            <person name="Scott D.C."/>
            <person name="Ely B."/>
        </authorList>
    </citation>
    <scope>NUCLEOTIDE SEQUENCE [LARGE SCALE GENOMIC DNA]</scope>
    <source>
        <strain evidence="1 2">ERI-2</strain>
    </source>
</reference>